<dbReference type="OrthoDB" id="5358398at2759"/>
<evidence type="ECO:0000313" key="3">
    <source>
        <dbReference type="EMBL" id="KAE8153714.1"/>
    </source>
</evidence>
<feature type="region of interest" description="Disordered" evidence="1">
    <location>
        <begin position="91"/>
        <end position="120"/>
    </location>
</feature>
<proteinExistence type="predicted"/>
<evidence type="ECO:0000259" key="2">
    <source>
        <dbReference type="Pfam" id="PF17648"/>
    </source>
</evidence>
<dbReference type="EMBL" id="ML742036">
    <property type="protein sequence ID" value="KAE8153714.1"/>
    <property type="molecule type" value="Genomic_DNA"/>
</dbReference>
<dbReference type="InterPro" id="IPR040841">
    <property type="entry name" value="Luciferase_dom"/>
</dbReference>
<reference evidence="3 4" key="1">
    <citation type="submission" date="2019-04" db="EMBL/GenBank/DDBJ databases">
        <title>Friends and foes A comparative genomics study of 23 Aspergillus species from section Flavi.</title>
        <authorList>
            <consortium name="DOE Joint Genome Institute"/>
            <person name="Kjaerbolling I."/>
            <person name="Vesth T."/>
            <person name="Frisvad J.C."/>
            <person name="Nybo J.L."/>
            <person name="Theobald S."/>
            <person name="Kildgaard S."/>
            <person name="Isbrandt T."/>
            <person name="Kuo A."/>
            <person name="Sato A."/>
            <person name="Lyhne E.K."/>
            <person name="Kogle M.E."/>
            <person name="Wiebenga A."/>
            <person name="Kun R.S."/>
            <person name="Lubbers R.J."/>
            <person name="Makela M.R."/>
            <person name="Barry K."/>
            <person name="Chovatia M."/>
            <person name="Clum A."/>
            <person name="Daum C."/>
            <person name="Haridas S."/>
            <person name="He G."/>
            <person name="LaButti K."/>
            <person name="Lipzen A."/>
            <person name="Mondo S."/>
            <person name="Riley R."/>
            <person name="Salamov A."/>
            <person name="Simmons B.A."/>
            <person name="Magnuson J.K."/>
            <person name="Henrissat B."/>
            <person name="Mortensen U.H."/>
            <person name="Larsen T.O."/>
            <person name="Devries R.P."/>
            <person name="Grigoriev I.V."/>
            <person name="Machida M."/>
            <person name="Baker S.E."/>
            <person name="Andersen M.R."/>
        </authorList>
    </citation>
    <scope>NUCLEOTIDE SEQUENCE [LARGE SCALE GENOMIC DNA]</scope>
    <source>
        <strain evidence="3 4">IBT 18842</strain>
    </source>
</reference>
<keyword evidence="4" id="KW-1185">Reference proteome</keyword>
<evidence type="ECO:0000256" key="1">
    <source>
        <dbReference type="SAM" id="MobiDB-lite"/>
    </source>
</evidence>
<accession>A0A5N6U563</accession>
<sequence length="256" mass="28340">MGPLSSHGFQIPRGIDIPSGLPPRLGPMMVAGLFLGTIGWAVYDFRDWVDFGTGGTPPTFRGWLSVNRLRVVRAIHYLGGDDLQNSARVPLTGPQFLSSPLPQRSGGPPTMKPRPLPQRQCPEPIEQRAQETLNSLLSEIHAQYPDRLQLGKSKVEGGAADAIFARAEAGPWNPQVVRLGYELAHIHSVDRSLHIFISPADARTVIDARWGRRFANPSLTPPGWIMVYAPRNTEEVEQVRQILKAVLQWSMFITEG</sequence>
<gene>
    <name evidence="3" type="ORF">BDV25DRAFT_18395</name>
</gene>
<dbReference type="AlphaFoldDB" id="A0A5N6U563"/>
<evidence type="ECO:0000313" key="4">
    <source>
        <dbReference type="Proteomes" id="UP000325780"/>
    </source>
</evidence>
<dbReference type="PANTHER" id="PTHR38695">
    <property type="entry name" value="AMINO ACID PERMEASE_ SLC12A DOMAIN-CONTAINING PROTEIN"/>
    <property type="match status" value="1"/>
</dbReference>
<dbReference type="Proteomes" id="UP000325780">
    <property type="component" value="Unassembled WGS sequence"/>
</dbReference>
<feature type="domain" description="Luciferase" evidence="2">
    <location>
        <begin position="180"/>
        <end position="245"/>
    </location>
</feature>
<dbReference type="Pfam" id="PF17648">
    <property type="entry name" value="Luciferase"/>
    <property type="match status" value="1"/>
</dbReference>
<dbReference type="PANTHER" id="PTHR38695:SF1">
    <property type="entry name" value="AMINO ACID PERMEASE_ SLC12A DOMAIN-CONTAINING PROTEIN"/>
    <property type="match status" value="1"/>
</dbReference>
<protein>
    <recommendedName>
        <fullName evidence="2">Luciferase domain-containing protein</fullName>
    </recommendedName>
</protein>
<dbReference type="InterPro" id="IPR048273">
    <property type="entry name" value="Luciferase"/>
</dbReference>
<organism evidence="3 4">
    <name type="scientific">Aspergillus avenaceus</name>
    <dbReference type="NCBI Taxonomy" id="36643"/>
    <lineage>
        <taxon>Eukaryota</taxon>
        <taxon>Fungi</taxon>
        <taxon>Dikarya</taxon>
        <taxon>Ascomycota</taxon>
        <taxon>Pezizomycotina</taxon>
        <taxon>Eurotiomycetes</taxon>
        <taxon>Eurotiomycetidae</taxon>
        <taxon>Eurotiales</taxon>
        <taxon>Aspergillaceae</taxon>
        <taxon>Aspergillus</taxon>
        <taxon>Aspergillus subgen. Circumdati</taxon>
    </lineage>
</organism>
<name>A0A5N6U563_ASPAV</name>